<dbReference type="SUPFAM" id="SSF51735">
    <property type="entry name" value="NAD(P)-binding Rossmann-fold domains"/>
    <property type="match status" value="1"/>
</dbReference>
<protein>
    <submittedName>
        <fullName evidence="1">Uncharacterized protein</fullName>
    </submittedName>
</protein>
<name>A0A8E2JKG6_9PEZI</name>
<accession>A0A8E2JKG6</accession>
<dbReference type="Gene3D" id="3.40.50.720">
    <property type="entry name" value="NAD(P)-binding Rossmann-like Domain"/>
    <property type="match status" value="1"/>
</dbReference>
<dbReference type="InterPro" id="IPR052184">
    <property type="entry name" value="SDR_enzymes"/>
</dbReference>
<evidence type="ECO:0000313" key="2">
    <source>
        <dbReference type="Proteomes" id="UP000250266"/>
    </source>
</evidence>
<evidence type="ECO:0000313" key="1">
    <source>
        <dbReference type="EMBL" id="OCK85743.1"/>
    </source>
</evidence>
<dbReference type="GO" id="GO:0016616">
    <property type="term" value="F:oxidoreductase activity, acting on the CH-OH group of donors, NAD or NADP as acceptor"/>
    <property type="evidence" value="ECO:0007669"/>
    <property type="project" value="TreeGrafter"/>
</dbReference>
<keyword evidence="2" id="KW-1185">Reference proteome</keyword>
<dbReference type="OrthoDB" id="7289984at2759"/>
<dbReference type="InterPro" id="IPR002347">
    <property type="entry name" value="SDR_fam"/>
</dbReference>
<sequence length="262" mass="28475">MNTSNKLSSNNFNKVIGIVRNQTAVQTQLDADKLNNVRLVTADLTSPSALASAAQATAELTDGAIDYLIVNGAYVSEDTQSLTPTSFIGKEELFKDDLMTSSMTNVVGVLYIINTFLPLIRAGSIKKIIVISSGMADPGFMEIAGVPQAVTYTTSKAAANILVTKYAIELVNTRGSTMENCKYCALLDFEILLYFESEGLPVAPKTRSEFAAMAEAFRKYEPNFGGPITPEASVKMQLDVIRVIKIADPGKFLSHRGKERWL</sequence>
<dbReference type="Pfam" id="PF00106">
    <property type="entry name" value="adh_short"/>
    <property type="match status" value="1"/>
</dbReference>
<gene>
    <name evidence="1" type="ORF">K432DRAFT_448386</name>
</gene>
<organism evidence="1 2">
    <name type="scientific">Lepidopterella palustris CBS 459.81</name>
    <dbReference type="NCBI Taxonomy" id="1314670"/>
    <lineage>
        <taxon>Eukaryota</taxon>
        <taxon>Fungi</taxon>
        <taxon>Dikarya</taxon>
        <taxon>Ascomycota</taxon>
        <taxon>Pezizomycotina</taxon>
        <taxon>Dothideomycetes</taxon>
        <taxon>Pleosporomycetidae</taxon>
        <taxon>Mytilinidiales</taxon>
        <taxon>Argynnaceae</taxon>
        <taxon>Lepidopterella</taxon>
    </lineage>
</organism>
<dbReference type="EMBL" id="KV744814">
    <property type="protein sequence ID" value="OCK85743.1"/>
    <property type="molecule type" value="Genomic_DNA"/>
</dbReference>
<dbReference type="AlphaFoldDB" id="A0A8E2JKG6"/>
<dbReference type="InterPro" id="IPR036291">
    <property type="entry name" value="NAD(P)-bd_dom_sf"/>
</dbReference>
<dbReference type="PANTHER" id="PTHR45458">
    <property type="entry name" value="SHORT-CHAIN DEHYDROGENASE/REDUCTASE SDR"/>
    <property type="match status" value="1"/>
</dbReference>
<proteinExistence type="predicted"/>
<dbReference type="Proteomes" id="UP000250266">
    <property type="component" value="Unassembled WGS sequence"/>
</dbReference>
<reference evidence="1 2" key="1">
    <citation type="journal article" date="2016" name="Nat. Commun.">
        <title>Ectomycorrhizal ecology is imprinted in the genome of the dominant symbiotic fungus Cenococcum geophilum.</title>
        <authorList>
            <consortium name="DOE Joint Genome Institute"/>
            <person name="Peter M."/>
            <person name="Kohler A."/>
            <person name="Ohm R.A."/>
            <person name="Kuo A."/>
            <person name="Krutzmann J."/>
            <person name="Morin E."/>
            <person name="Arend M."/>
            <person name="Barry K.W."/>
            <person name="Binder M."/>
            <person name="Choi C."/>
            <person name="Clum A."/>
            <person name="Copeland A."/>
            <person name="Grisel N."/>
            <person name="Haridas S."/>
            <person name="Kipfer T."/>
            <person name="LaButti K."/>
            <person name="Lindquist E."/>
            <person name="Lipzen A."/>
            <person name="Maire R."/>
            <person name="Meier B."/>
            <person name="Mihaltcheva S."/>
            <person name="Molinier V."/>
            <person name="Murat C."/>
            <person name="Poggeler S."/>
            <person name="Quandt C.A."/>
            <person name="Sperisen C."/>
            <person name="Tritt A."/>
            <person name="Tisserant E."/>
            <person name="Crous P.W."/>
            <person name="Henrissat B."/>
            <person name="Nehls U."/>
            <person name="Egli S."/>
            <person name="Spatafora J.W."/>
            <person name="Grigoriev I.V."/>
            <person name="Martin F.M."/>
        </authorList>
    </citation>
    <scope>NUCLEOTIDE SEQUENCE [LARGE SCALE GENOMIC DNA]</scope>
    <source>
        <strain evidence="1 2">CBS 459.81</strain>
    </source>
</reference>
<dbReference type="PANTHER" id="PTHR45458:SF3">
    <property type="entry name" value="CHAIN DEHYDROGENASE (ATSC), PUTATIVE-RELATED"/>
    <property type="match status" value="1"/>
</dbReference>